<organism evidence="3 4">
    <name type="scientific">Halosimplex rubrum</name>
    <dbReference type="NCBI Taxonomy" id="869889"/>
    <lineage>
        <taxon>Archaea</taxon>
        <taxon>Methanobacteriati</taxon>
        <taxon>Methanobacteriota</taxon>
        <taxon>Stenosarchaea group</taxon>
        <taxon>Halobacteria</taxon>
        <taxon>Halobacteriales</taxon>
        <taxon>Haloarculaceae</taxon>
        <taxon>Halosimplex</taxon>
    </lineage>
</organism>
<dbReference type="RefSeq" id="WP_179911477.1">
    <property type="nucleotide sequence ID" value="NZ_CP058910.1"/>
</dbReference>
<feature type="transmembrane region" description="Helical" evidence="2">
    <location>
        <begin position="793"/>
        <end position="815"/>
    </location>
</feature>
<keyword evidence="2" id="KW-1133">Transmembrane helix</keyword>
<feature type="region of interest" description="Disordered" evidence="1">
    <location>
        <begin position="636"/>
        <end position="678"/>
    </location>
</feature>
<gene>
    <name evidence="3" type="ORF">HZS55_09680</name>
</gene>
<keyword evidence="2" id="KW-0812">Transmembrane</keyword>
<dbReference type="Proteomes" id="UP000509667">
    <property type="component" value="Chromosome"/>
</dbReference>
<feature type="region of interest" description="Disordered" evidence="1">
    <location>
        <begin position="449"/>
        <end position="487"/>
    </location>
</feature>
<dbReference type="EMBL" id="CP058910">
    <property type="protein sequence ID" value="QLH77551.1"/>
    <property type="molecule type" value="Genomic_DNA"/>
</dbReference>
<protein>
    <recommendedName>
        <fullName evidence="5">PGF-pre-PGF domain-containing protein</fullName>
    </recommendedName>
</protein>
<dbReference type="KEGG" id="hrr:HZS55_09680"/>
<reference evidence="3 4" key="1">
    <citation type="submission" date="2020-07" db="EMBL/GenBank/DDBJ databases">
        <title>Halosimplex pelagicum sp. nov. and Halosimplex rubrum sp. nov., isolated from salted brown alga Laminaria, and emended description of the genus Halosimplex.</title>
        <authorList>
            <person name="Cui H."/>
        </authorList>
    </citation>
    <scope>NUCLEOTIDE SEQUENCE [LARGE SCALE GENOMIC DNA]</scope>
    <source>
        <strain evidence="3 4">R27</strain>
    </source>
</reference>
<dbReference type="AlphaFoldDB" id="A0A7D5SXZ7"/>
<evidence type="ECO:0000256" key="2">
    <source>
        <dbReference type="SAM" id="Phobius"/>
    </source>
</evidence>
<evidence type="ECO:0000313" key="3">
    <source>
        <dbReference type="EMBL" id="QLH77551.1"/>
    </source>
</evidence>
<dbReference type="GeneID" id="56078133"/>
<evidence type="ECO:0000313" key="4">
    <source>
        <dbReference type="Proteomes" id="UP000509667"/>
    </source>
</evidence>
<keyword evidence="2" id="KW-0472">Membrane</keyword>
<proteinExistence type="predicted"/>
<name>A0A7D5SXZ7_9EURY</name>
<accession>A0A7D5SXZ7</accession>
<sequence>MRYRSLSLVVLVLVSVAAPTVVAAGAASANPSVDVTIRSTDIGEGDTYEAGTDVDLTIDASVGDAAADGTGLSDIVVRVNGDLAESIAVDGTNVTETVEPSLSNGENEIRVIVTDDAGAVDATAFTVEKDAEAPHVYLTSPYQTAPWKPIDDGTANGSRVTIAGNVIESTGVEKLRITREFGDDRSTRALRDVGENFSVEMLLGYAEGGNATNEFRLTATDEFGNVRIYDFEIAVADRRAPSVSTEPFPNETARNRVFLAGTVGDDVRVRSANLTLRGPDGNVTGESTIAAERSRALDSDRLSVPFNESLYTLYPGTYEATVSVTDATGKTTTRTVEIERVPRSERDVAPTIAVDRDRTVVLNDGRLFLAGTAFEGVTERLVVETRLAATGETLDYQVVHSGSRRQRVEFDREVAIADNRTTVIVRATDADGVEHTEEFAVDGAARETFVDESEPDAEGDGNETDWPTVGVESLQDGRTGTASSSVTVRRAAAGTTVTVPDNASRAVVATTNVSVERLRFDAAADTNLTATVVARERAGAALSGPDGATTAATVTVQHSVTDDAVDGVTYDLSVRRPYLDAHGLDPANLTVYRLSAGNWSAIGTSVAESDEAHVRYRVDSPGLSVFSLSTDPALADANGTDGNGTTANGTDGDGTAGNGTAADGTAGNGTASGDGEPSGEATIFVSNVTVNRTAVAVNESVAVNVTLANEGDADGTYTAGLQTLQGTNVSFVGTETVAVPAGERRGAQFTTNFSTTGNHTVMVNGTQAGPVVVGAGGGLLSFLSFLSVLPLRLIGMALGGLLGLGLVVVLLRFVLGKVGGGDSANG</sequence>
<feature type="compositionally biased region" description="Low complexity" evidence="1">
    <location>
        <begin position="636"/>
        <end position="650"/>
    </location>
</feature>
<feature type="compositionally biased region" description="Acidic residues" evidence="1">
    <location>
        <begin position="450"/>
        <end position="463"/>
    </location>
</feature>
<dbReference type="OrthoDB" id="239914at2157"/>
<evidence type="ECO:0000256" key="1">
    <source>
        <dbReference type="SAM" id="MobiDB-lite"/>
    </source>
</evidence>
<evidence type="ECO:0008006" key="5">
    <source>
        <dbReference type="Google" id="ProtNLM"/>
    </source>
</evidence>
<keyword evidence="4" id="KW-1185">Reference proteome</keyword>